<name>A0A067SW06_GALM3</name>
<dbReference type="GO" id="GO:0032259">
    <property type="term" value="P:methylation"/>
    <property type="evidence" value="ECO:0007669"/>
    <property type="project" value="UniProtKB-KW"/>
</dbReference>
<reference evidence="8" key="1">
    <citation type="journal article" date="2014" name="Proc. Natl. Acad. Sci. U.S.A.">
        <title>Extensive sampling of basidiomycete genomes demonstrates inadequacy of the white-rot/brown-rot paradigm for wood decay fungi.</title>
        <authorList>
            <person name="Riley R."/>
            <person name="Salamov A.A."/>
            <person name="Brown D.W."/>
            <person name="Nagy L.G."/>
            <person name="Floudas D."/>
            <person name="Held B.W."/>
            <person name="Levasseur A."/>
            <person name="Lombard V."/>
            <person name="Morin E."/>
            <person name="Otillar R."/>
            <person name="Lindquist E.A."/>
            <person name="Sun H."/>
            <person name="LaButti K.M."/>
            <person name="Schmutz J."/>
            <person name="Jabbour D."/>
            <person name="Luo H."/>
            <person name="Baker S.E."/>
            <person name="Pisabarro A.G."/>
            <person name="Walton J.D."/>
            <person name="Blanchette R.A."/>
            <person name="Henrissat B."/>
            <person name="Martin F."/>
            <person name="Cullen D."/>
            <person name="Hibbett D.S."/>
            <person name="Grigoriev I.V."/>
        </authorList>
    </citation>
    <scope>NUCLEOTIDE SEQUENCE [LARGE SCALE GENOMIC DNA]</scope>
    <source>
        <strain evidence="8">CBS 339.88</strain>
    </source>
</reference>
<dbReference type="HOGENOM" id="CLU_065200_6_2_1"/>
<dbReference type="Gene3D" id="1.20.120.1630">
    <property type="match status" value="1"/>
</dbReference>
<feature type="transmembrane region" description="Helical" evidence="5">
    <location>
        <begin position="37"/>
        <end position="57"/>
    </location>
</feature>
<evidence type="ECO:0000256" key="3">
    <source>
        <dbReference type="ARBA" id="ARBA00022989"/>
    </source>
</evidence>
<feature type="transmembrane region" description="Helical" evidence="5">
    <location>
        <begin position="85"/>
        <end position="108"/>
    </location>
</feature>
<dbReference type="EMBL" id="KL142381">
    <property type="protein sequence ID" value="KDR75066.1"/>
    <property type="molecule type" value="Genomic_DNA"/>
</dbReference>
<dbReference type="AlphaFoldDB" id="A0A067SW06"/>
<keyword evidence="5" id="KW-0256">Endoplasmic reticulum</keyword>
<keyword evidence="3 5" id="KW-1133">Transmembrane helix</keyword>
<feature type="transmembrane region" description="Helical" evidence="5">
    <location>
        <begin position="129"/>
        <end position="152"/>
    </location>
</feature>
<dbReference type="GO" id="GO:0004671">
    <property type="term" value="F:protein C-terminal S-isoprenylcysteine carboxyl O-methyltransferase activity"/>
    <property type="evidence" value="ECO:0007669"/>
    <property type="project" value="UniProtKB-EC"/>
</dbReference>
<accession>A0A067SW06</accession>
<feature type="transmembrane region" description="Helical" evidence="5">
    <location>
        <begin position="172"/>
        <end position="192"/>
    </location>
</feature>
<dbReference type="InterPro" id="IPR007269">
    <property type="entry name" value="ICMT_MeTrfase"/>
</dbReference>
<comment type="catalytic activity">
    <reaction evidence="5">
        <text>[protein]-C-terminal S-[(2E,6E)-farnesyl]-L-cysteine + S-adenosyl-L-methionine = [protein]-C-terminal S-[(2E,6E)-farnesyl]-L-cysteine methyl ester + S-adenosyl-L-homocysteine</text>
        <dbReference type="Rhea" id="RHEA:21672"/>
        <dbReference type="Rhea" id="RHEA-COMP:12125"/>
        <dbReference type="Rhea" id="RHEA-COMP:12126"/>
        <dbReference type="ChEBI" id="CHEBI:57856"/>
        <dbReference type="ChEBI" id="CHEBI:59789"/>
        <dbReference type="ChEBI" id="CHEBI:90510"/>
        <dbReference type="ChEBI" id="CHEBI:90511"/>
        <dbReference type="EC" id="2.1.1.100"/>
    </reaction>
</comment>
<keyword evidence="2 5" id="KW-0812">Transmembrane</keyword>
<feature type="region of interest" description="Disordered" evidence="6">
    <location>
        <begin position="1"/>
        <end position="22"/>
    </location>
</feature>
<organism evidence="7 8">
    <name type="scientific">Galerina marginata (strain CBS 339.88)</name>
    <dbReference type="NCBI Taxonomy" id="685588"/>
    <lineage>
        <taxon>Eukaryota</taxon>
        <taxon>Fungi</taxon>
        <taxon>Dikarya</taxon>
        <taxon>Basidiomycota</taxon>
        <taxon>Agaricomycotina</taxon>
        <taxon>Agaricomycetes</taxon>
        <taxon>Agaricomycetidae</taxon>
        <taxon>Agaricales</taxon>
        <taxon>Agaricineae</taxon>
        <taxon>Strophariaceae</taxon>
        <taxon>Galerina</taxon>
    </lineage>
</organism>
<dbReference type="STRING" id="685588.A0A067SW06"/>
<dbReference type="PANTHER" id="PTHR12714">
    <property type="entry name" value="PROTEIN-S ISOPRENYLCYSTEINE O-METHYLTRANSFERASE"/>
    <property type="match status" value="1"/>
</dbReference>
<evidence type="ECO:0000256" key="2">
    <source>
        <dbReference type="ARBA" id="ARBA00022692"/>
    </source>
</evidence>
<evidence type="ECO:0000256" key="4">
    <source>
        <dbReference type="ARBA" id="ARBA00023136"/>
    </source>
</evidence>
<comment type="subcellular location">
    <subcellularLocation>
        <location evidence="5">Endoplasmic reticulum membrane</location>
        <topology evidence="5">Multi-pass membrane protein</topology>
    </subcellularLocation>
    <subcellularLocation>
        <location evidence="1">Membrane</location>
        <topology evidence="1">Multi-pass membrane protein</topology>
    </subcellularLocation>
</comment>
<evidence type="ECO:0000313" key="8">
    <source>
        <dbReference type="Proteomes" id="UP000027222"/>
    </source>
</evidence>
<evidence type="ECO:0000313" key="7">
    <source>
        <dbReference type="EMBL" id="KDR75066.1"/>
    </source>
</evidence>
<proteinExistence type="inferred from homology"/>
<keyword evidence="8" id="KW-1185">Reference proteome</keyword>
<feature type="compositionally biased region" description="Low complexity" evidence="6">
    <location>
        <begin position="1"/>
        <end position="10"/>
    </location>
</feature>
<gene>
    <name evidence="7" type="ORF">GALMADRAFT_69357</name>
</gene>
<evidence type="ECO:0000256" key="5">
    <source>
        <dbReference type="RuleBase" id="RU362022"/>
    </source>
</evidence>
<dbReference type="GO" id="GO:0005789">
    <property type="term" value="C:endoplasmic reticulum membrane"/>
    <property type="evidence" value="ECO:0007669"/>
    <property type="project" value="UniProtKB-SubCell"/>
</dbReference>
<sequence length="223" mass="24867">MAGLHNSTTPPNSPPSADEKVPPKGLEIFIQQRATRFVAKIICWSAALAEIAIVLAYQKPHLPLSQYILSNLVFSGNAEKVRPTIPFFAATFTMVLGSYIRWCCYRALGDLFTFEMSIRRNHRLVMRGPYVVVRHPAYAGLILTVGGFVSWHASPGSWARECGVFQTTAGKLIAYGYVGPVSIVTVALLARMSKEDAMLKRKFGAQWDEWARRVPYMLIPGIY</sequence>
<dbReference type="PANTHER" id="PTHR12714:SF9">
    <property type="entry name" value="PROTEIN-S-ISOPRENYLCYSTEINE O-METHYLTRANSFERASE"/>
    <property type="match status" value="1"/>
</dbReference>
<dbReference type="OrthoDB" id="422086at2759"/>
<evidence type="ECO:0000256" key="6">
    <source>
        <dbReference type="SAM" id="MobiDB-lite"/>
    </source>
</evidence>
<evidence type="ECO:0000256" key="1">
    <source>
        <dbReference type="ARBA" id="ARBA00004141"/>
    </source>
</evidence>
<keyword evidence="4 5" id="KW-0472">Membrane</keyword>
<comment type="similarity">
    <text evidence="5">Belongs to the class VI-like SAM-binding methyltransferase superfamily. Isoprenylcysteine carboxyl methyltransferase family.</text>
</comment>
<keyword evidence="5" id="KW-0808">Transferase</keyword>
<keyword evidence="5" id="KW-0489">Methyltransferase</keyword>
<dbReference type="Proteomes" id="UP000027222">
    <property type="component" value="Unassembled WGS sequence"/>
</dbReference>
<keyword evidence="5" id="KW-0949">S-adenosyl-L-methionine</keyword>
<protein>
    <recommendedName>
        <fullName evidence="5">Protein-S-isoprenylcysteine O-methyltransferase</fullName>
        <ecNumber evidence="5">2.1.1.100</ecNumber>
    </recommendedName>
</protein>
<dbReference type="EC" id="2.1.1.100" evidence="5"/>
<dbReference type="Pfam" id="PF04140">
    <property type="entry name" value="ICMT"/>
    <property type="match status" value="1"/>
</dbReference>